<sequence>MTSLTFNNQYRTEPYNAPVQVKTIAHPKAATTLPEVANTSQPDAASRLKNPSYEKKFLDEAKETLIYQRLGVDKEKIDELKAAIEKLAEQIQEQGGDSKDLAKKMEALQTMLEQEYQKGRELQSKTPDHDKGKIISAFV</sequence>
<evidence type="ECO:0000256" key="2">
    <source>
        <dbReference type="SAM" id="MobiDB-lite"/>
    </source>
</evidence>
<comment type="caution">
    <text evidence="3">The sequence shown here is derived from an EMBL/GenBank/DDBJ whole genome shotgun (WGS) entry which is preliminary data.</text>
</comment>
<evidence type="ECO:0000256" key="1">
    <source>
        <dbReference type="SAM" id="Coils"/>
    </source>
</evidence>
<feature type="region of interest" description="Disordered" evidence="2">
    <location>
        <begin position="30"/>
        <end position="49"/>
    </location>
</feature>
<gene>
    <name evidence="3" type="ORF">ADS77_04195</name>
</gene>
<keyword evidence="1" id="KW-0175">Coiled coil</keyword>
<evidence type="ECO:0000313" key="3">
    <source>
        <dbReference type="EMBL" id="KPH65015.1"/>
    </source>
</evidence>
<protein>
    <submittedName>
        <fullName evidence="3">Uncharacterized protein</fullName>
    </submittedName>
</protein>
<evidence type="ECO:0000313" key="4">
    <source>
        <dbReference type="Proteomes" id="UP000037848"/>
    </source>
</evidence>
<dbReference type="RefSeq" id="WP_054453086.1">
    <property type="nucleotide sequence ID" value="NZ_LHPH01000003.1"/>
</dbReference>
<name>A0A0N1ENE0_9GAMM</name>
<dbReference type="EMBL" id="LHPH01000003">
    <property type="protein sequence ID" value="KPH65015.1"/>
    <property type="molecule type" value="Genomic_DNA"/>
</dbReference>
<dbReference type="OrthoDB" id="6315242at2"/>
<dbReference type="AlphaFoldDB" id="A0A0N1ENE0"/>
<feature type="coiled-coil region" evidence="1">
    <location>
        <begin position="70"/>
        <end position="125"/>
    </location>
</feature>
<keyword evidence="4" id="KW-1185">Reference proteome</keyword>
<dbReference type="PATRIC" id="fig|187330.3.peg.1883"/>
<dbReference type="Proteomes" id="UP000037848">
    <property type="component" value="Unassembled WGS sequence"/>
</dbReference>
<dbReference type="STRING" id="187330.AMS58_09320"/>
<proteinExistence type="predicted"/>
<reference evidence="3 4" key="1">
    <citation type="submission" date="2015-08" db="EMBL/GenBank/DDBJ databases">
        <title>Draft Genome Sequence of Pseudoalteromonas porphyrae UCD-SED14.</title>
        <authorList>
            <person name="Coil D.A."/>
            <person name="Jospin G."/>
            <person name="Lee R.D."/>
            <person name="Eisen J.A."/>
        </authorList>
    </citation>
    <scope>NUCLEOTIDE SEQUENCE [LARGE SCALE GENOMIC DNA]</scope>
    <source>
        <strain evidence="3 4">UCD-SED14</strain>
    </source>
</reference>
<accession>A0A0N1ENE0</accession>
<organism evidence="3 4">
    <name type="scientific">Pseudoalteromonas porphyrae</name>
    <dbReference type="NCBI Taxonomy" id="187330"/>
    <lineage>
        <taxon>Bacteria</taxon>
        <taxon>Pseudomonadati</taxon>
        <taxon>Pseudomonadota</taxon>
        <taxon>Gammaproteobacteria</taxon>
        <taxon>Alteromonadales</taxon>
        <taxon>Pseudoalteromonadaceae</taxon>
        <taxon>Pseudoalteromonas</taxon>
    </lineage>
</organism>